<keyword evidence="5" id="KW-0175">Coiled coil</keyword>
<evidence type="ECO:0000259" key="8">
    <source>
        <dbReference type="PROSITE" id="PS50885"/>
    </source>
</evidence>
<dbReference type="Gene3D" id="1.10.287.950">
    <property type="entry name" value="Methyl-accepting chemotaxis protein"/>
    <property type="match status" value="1"/>
</dbReference>
<comment type="caution">
    <text evidence="9">The sequence shown here is derived from an EMBL/GenBank/DDBJ whole genome shotgun (WGS) entry which is preliminary data.</text>
</comment>
<evidence type="ECO:0000313" key="9">
    <source>
        <dbReference type="EMBL" id="MBU3843680.1"/>
    </source>
</evidence>
<proteinExistence type="inferred from homology"/>
<dbReference type="GO" id="GO:0007165">
    <property type="term" value="P:signal transduction"/>
    <property type="evidence" value="ECO:0007669"/>
    <property type="project" value="UniProtKB-KW"/>
</dbReference>
<keyword evidence="2 4" id="KW-0807">Transducer</keyword>
<feature type="domain" description="HAMP" evidence="8">
    <location>
        <begin position="201"/>
        <end position="253"/>
    </location>
</feature>
<dbReference type="InterPro" id="IPR003660">
    <property type="entry name" value="HAMP_dom"/>
</dbReference>
<dbReference type="SUPFAM" id="SSF58104">
    <property type="entry name" value="Methyl-accepting chemotaxis protein (MCP) signaling domain"/>
    <property type="match status" value="1"/>
</dbReference>
<organism evidence="9 10">
    <name type="scientific">Candidatus Anaerobiospirillum pullicola</name>
    <dbReference type="NCBI Taxonomy" id="2838451"/>
    <lineage>
        <taxon>Bacteria</taxon>
        <taxon>Pseudomonadati</taxon>
        <taxon>Pseudomonadota</taxon>
        <taxon>Gammaproteobacteria</taxon>
        <taxon>Aeromonadales</taxon>
        <taxon>Succinivibrionaceae</taxon>
        <taxon>Anaerobiospirillum</taxon>
    </lineage>
</organism>
<sequence length="557" mass="60560">MTCFAIVIIINLIVSFSTLSTLHSIYRNSVQIDATLNLAFNRIYNIQTAVDQAKFVYANGFNSKNTRLNDTQLRTEGPQALAKIEQALSILNPDFMGTQEYHDDCIGLRDNALTGIKVIRERVDPLLNAGQLDEAFDVFLVDAYPFFANATTHASSLYKQQTQACLALTNSSKDPTMIYVDVGLTIVGVIVAIILALLMSGYISRSLTNQIAVLQLLADGDFSQHIHEGYKDEFGHSHDVLRNMRNSLNNIINLTKRECTRLQSEMRQLQQVSHSIAQTSSDIQNQAVTVAAASDEMVSTTSDIARNCETAANGSNICKDITTEGLTMVGRAVENIRQQADHTKDNATKIESLAKQTHEIGSIVSTIDDIAAQTNLLALNAAIEAARAGEAGRGFAVVADEVRALASRTTASTQEISKMVKNIQDEAAVATESINASVANMDTVASDAQNVMNLLDEITTHVNDVNAQITQIATAAEQQTTATSEISTHMQNVTQVTTDMSNNAESQYQQMETAYNDLRKLIDALSFFKTREGEQPTTGTGATTMAKAVQSIESNKA</sequence>
<keyword evidence="6" id="KW-1133">Transmembrane helix</keyword>
<feature type="domain" description="Methyl-accepting transducer" evidence="7">
    <location>
        <begin position="258"/>
        <end position="494"/>
    </location>
</feature>
<feature type="transmembrane region" description="Helical" evidence="6">
    <location>
        <begin position="6"/>
        <end position="26"/>
    </location>
</feature>
<dbReference type="Pfam" id="PF00015">
    <property type="entry name" value="MCPsignal"/>
    <property type="match status" value="1"/>
</dbReference>
<feature type="coiled-coil region" evidence="5">
    <location>
        <begin position="245"/>
        <end position="272"/>
    </location>
</feature>
<dbReference type="PANTHER" id="PTHR32089">
    <property type="entry name" value="METHYL-ACCEPTING CHEMOTAXIS PROTEIN MCPB"/>
    <property type="match status" value="1"/>
</dbReference>
<name>A0A948TF13_9GAMM</name>
<comment type="subcellular location">
    <subcellularLocation>
        <location evidence="1">Membrane</location>
    </subcellularLocation>
</comment>
<protein>
    <submittedName>
        <fullName evidence="9">Methyl-accepting chemotaxis protein</fullName>
    </submittedName>
</protein>
<dbReference type="GO" id="GO:0016020">
    <property type="term" value="C:membrane"/>
    <property type="evidence" value="ECO:0007669"/>
    <property type="project" value="UniProtKB-SubCell"/>
</dbReference>
<evidence type="ECO:0000256" key="6">
    <source>
        <dbReference type="SAM" id="Phobius"/>
    </source>
</evidence>
<dbReference type="CDD" id="cd11386">
    <property type="entry name" value="MCP_signal"/>
    <property type="match status" value="1"/>
</dbReference>
<reference evidence="9" key="1">
    <citation type="journal article" date="2021" name="PeerJ">
        <title>Extensive microbial diversity within the chicken gut microbiome revealed by metagenomics and culture.</title>
        <authorList>
            <person name="Gilroy R."/>
            <person name="Ravi A."/>
            <person name="Getino M."/>
            <person name="Pursley I."/>
            <person name="Horton D.L."/>
            <person name="Alikhan N.F."/>
            <person name="Baker D."/>
            <person name="Gharbi K."/>
            <person name="Hall N."/>
            <person name="Watson M."/>
            <person name="Adriaenssens E.M."/>
            <person name="Foster-Nyarko E."/>
            <person name="Jarju S."/>
            <person name="Secka A."/>
            <person name="Antonio M."/>
            <person name="Oren A."/>
            <person name="Chaudhuri R.R."/>
            <person name="La Ragione R."/>
            <person name="Hildebrand F."/>
            <person name="Pallen M.J."/>
        </authorList>
    </citation>
    <scope>NUCLEOTIDE SEQUENCE</scope>
    <source>
        <strain evidence="9">378</strain>
    </source>
</reference>
<comment type="similarity">
    <text evidence="3">Belongs to the methyl-accepting chemotaxis (MCP) protein family.</text>
</comment>
<evidence type="ECO:0000259" key="7">
    <source>
        <dbReference type="PROSITE" id="PS50111"/>
    </source>
</evidence>
<dbReference type="SMART" id="SM00283">
    <property type="entry name" value="MA"/>
    <property type="match status" value="1"/>
</dbReference>
<dbReference type="InterPro" id="IPR004089">
    <property type="entry name" value="MCPsignal_dom"/>
</dbReference>
<evidence type="ECO:0000256" key="1">
    <source>
        <dbReference type="ARBA" id="ARBA00004370"/>
    </source>
</evidence>
<keyword evidence="6" id="KW-0812">Transmembrane</keyword>
<dbReference type="Proteomes" id="UP000733611">
    <property type="component" value="Unassembled WGS sequence"/>
</dbReference>
<dbReference type="PROSITE" id="PS50111">
    <property type="entry name" value="CHEMOTAXIS_TRANSDUC_2"/>
    <property type="match status" value="1"/>
</dbReference>
<dbReference type="PANTHER" id="PTHR32089:SF112">
    <property type="entry name" value="LYSOZYME-LIKE PROTEIN-RELATED"/>
    <property type="match status" value="1"/>
</dbReference>
<dbReference type="AlphaFoldDB" id="A0A948TF13"/>
<dbReference type="PROSITE" id="PS50885">
    <property type="entry name" value="HAMP"/>
    <property type="match status" value="1"/>
</dbReference>
<keyword evidence="6" id="KW-0472">Membrane</keyword>
<reference evidence="9" key="2">
    <citation type="submission" date="2021-04" db="EMBL/GenBank/DDBJ databases">
        <authorList>
            <person name="Gilroy R."/>
        </authorList>
    </citation>
    <scope>NUCLEOTIDE SEQUENCE</scope>
    <source>
        <strain evidence="9">378</strain>
    </source>
</reference>
<evidence type="ECO:0000313" key="10">
    <source>
        <dbReference type="Proteomes" id="UP000733611"/>
    </source>
</evidence>
<evidence type="ECO:0000256" key="4">
    <source>
        <dbReference type="PROSITE-ProRule" id="PRU00284"/>
    </source>
</evidence>
<evidence type="ECO:0000256" key="3">
    <source>
        <dbReference type="ARBA" id="ARBA00029447"/>
    </source>
</evidence>
<dbReference type="EMBL" id="JAHLFE010000042">
    <property type="protein sequence ID" value="MBU3843680.1"/>
    <property type="molecule type" value="Genomic_DNA"/>
</dbReference>
<evidence type="ECO:0000256" key="2">
    <source>
        <dbReference type="ARBA" id="ARBA00023224"/>
    </source>
</evidence>
<accession>A0A948TF13</accession>
<dbReference type="GO" id="GO:0006935">
    <property type="term" value="P:chemotaxis"/>
    <property type="evidence" value="ECO:0007669"/>
    <property type="project" value="UniProtKB-ARBA"/>
</dbReference>
<gene>
    <name evidence="9" type="ORF">H9847_02240</name>
</gene>
<feature type="transmembrane region" description="Helical" evidence="6">
    <location>
        <begin position="178"/>
        <end position="203"/>
    </location>
</feature>
<dbReference type="FunFam" id="1.10.287.950:FF:000001">
    <property type="entry name" value="Methyl-accepting chemotaxis sensory transducer"/>
    <property type="match status" value="1"/>
</dbReference>
<evidence type="ECO:0000256" key="5">
    <source>
        <dbReference type="SAM" id="Coils"/>
    </source>
</evidence>